<gene>
    <name evidence="1" type="ORF">UY48_C0003G0043</name>
</gene>
<dbReference type="AlphaFoldDB" id="A0A0G1W390"/>
<reference evidence="1 2" key="1">
    <citation type="journal article" date="2015" name="Nature">
        <title>rRNA introns, odd ribosomes, and small enigmatic genomes across a large radiation of phyla.</title>
        <authorList>
            <person name="Brown C.T."/>
            <person name="Hug L.A."/>
            <person name="Thomas B.C."/>
            <person name="Sharon I."/>
            <person name="Castelle C.J."/>
            <person name="Singh A."/>
            <person name="Wilkins M.J."/>
            <person name="Williams K.H."/>
            <person name="Banfield J.F."/>
        </authorList>
    </citation>
    <scope>NUCLEOTIDE SEQUENCE [LARGE SCALE GENOMIC DNA]</scope>
</reference>
<organism evidence="1 2">
    <name type="scientific">Candidatus Gottesmanbacteria bacterium GW2011_GWB1_49_7</name>
    <dbReference type="NCBI Taxonomy" id="1618448"/>
    <lineage>
        <taxon>Bacteria</taxon>
        <taxon>Candidatus Gottesmaniibacteriota</taxon>
    </lineage>
</organism>
<proteinExistence type="predicted"/>
<accession>A0A0G1W390</accession>
<comment type="caution">
    <text evidence="1">The sequence shown here is derived from an EMBL/GenBank/DDBJ whole genome shotgun (WGS) entry which is preliminary data.</text>
</comment>
<dbReference type="Proteomes" id="UP000034588">
    <property type="component" value="Unassembled WGS sequence"/>
</dbReference>
<sequence>MFEVAKITRSEVAARFFENLGGVVNFSGTFYDSIVLSGKVGASTAGKALRENTSLETITAGSVGAVTASAKNAEGTKLSKKLPGTAASAACRKLREELDNQFAIETETVEA</sequence>
<protein>
    <submittedName>
        <fullName evidence="1">Uncharacterized protein</fullName>
    </submittedName>
</protein>
<evidence type="ECO:0000313" key="2">
    <source>
        <dbReference type="Proteomes" id="UP000034588"/>
    </source>
</evidence>
<dbReference type="EMBL" id="LCQD01000003">
    <property type="protein sequence ID" value="KKW13221.1"/>
    <property type="molecule type" value="Genomic_DNA"/>
</dbReference>
<evidence type="ECO:0000313" key="1">
    <source>
        <dbReference type="EMBL" id="KKW13221.1"/>
    </source>
</evidence>
<name>A0A0G1W390_9BACT</name>